<feature type="compositionally biased region" description="Acidic residues" evidence="2">
    <location>
        <begin position="462"/>
        <end position="474"/>
    </location>
</feature>
<organism evidence="3 4">
    <name type="scientific">Daphnia galeata</name>
    <dbReference type="NCBI Taxonomy" id="27404"/>
    <lineage>
        <taxon>Eukaryota</taxon>
        <taxon>Metazoa</taxon>
        <taxon>Ecdysozoa</taxon>
        <taxon>Arthropoda</taxon>
        <taxon>Crustacea</taxon>
        <taxon>Branchiopoda</taxon>
        <taxon>Diplostraca</taxon>
        <taxon>Cladocera</taxon>
        <taxon>Anomopoda</taxon>
        <taxon>Daphniidae</taxon>
        <taxon>Daphnia</taxon>
    </lineage>
</organism>
<protein>
    <recommendedName>
        <fullName evidence="5">Protein-L-isoaspartate O-methyltransferase domain-containing protein 1</fullName>
    </recommendedName>
</protein>
<comment type="caution">
    <text evidence="3">The sequence shown here is derived from an EMBL/GenBank/DDBJ whole genome shotgun (WGS) entry which is preliminary data.</text>
</comment>
<dbReference type="PANTHER" id="PTHR11579:SF9">
    <property type="entry name" value="PROTEIN-L-ISOASPARTATE O-METHYLTRANSFERASE"/>
    <property type="match status" value="1"/>
</dbReference>
<dbReference type="InterPro" id="IPR000682">
    <property type="entry name" value="PCMT"/>
</dbReference>
<feature type="compositionally biased region" description="Low complexity" evidence="2">
    <location>
        <begin position="310"/>
        <end position="319"/>
    </location>
</feature>
<dbReference type="FunFam" id="3.40.50.150:FF:000613">
    <property type="entry name" value="L-isoaspartate O-methyltransferase domain-containing protein"/>
    <property type="match status" value="1"/>
</dbReference>
<dbReference type="InterPro" id="IPR029063">
    <property type="entry name" value="SAM-dependent_MTases_sf"/>
</dbReference>
<dbReference type="SUPFAM" id="SSF53335">
    <property type="entry name" value="S-adenosyl-L-methionine-dependent methyltransferases"/>
    <property type="match status" value="1"/>
</dbReference>
<dbReference type="Pfam" id="PF01135">
    <property type="entry name" value="PCMT"/>
    <property type="match status" value="1"/>
</dbReference>
<evidence type="ECO:0000256" key="1">
    <source>
        <dbReference type="ARBA" id="ARBA00005369"/>
    </source>
</evidence>
<feature type="region of interest" description="Disordered" evidence="2">
    <location>
        <begin position="458"/>
        <end position="489"/>
    </location>
</feature>
<evidence type="ECO:0000256" key="2">
    <source>
        <dbReference type="SAM" id="MobiDB-lite"/>
    </source>
</evidence>
<reference evidence="3" key="1">
    <citation type="submission" date="2021-11" db="EMBL/GenBank/DDBJ databases">
        <authorList>
            <person name="Schell T."/>
        </authorList>
    </citation>
    <scope>NUCLEOTIDE SEQUENCE</scope>
    <source>
        <strain evidence="3">M5</strain>
    </source>
</reference>
<dbReference type="GO" id="GO:0005737">
    <property type="term" value="C:cytoplasm"/>
    <property type="evidence" value="ECO:0007669"/>
    <property type="project" value="TreeGrafter"/>
</dbReference>
<feature type="compositionally biased region" description="Basic and acidic residues" evidence="2">
    <location>
        <begin position="346"/>
        <end position="356"/>
    </location>
</feature>
<feature type="compositionally biased region" description="Low complexity" evidence="2">
    <location>
        <begin position="365"/>
        <end position="399"/>
    </location>
</feature>
<evidence type="ECO:0008006" key="5">
    <source>
        <dbReference type="Google" id="ProtNLM"/>
    </source>
</evidence>
<dbReference type="AlphaFoldDB" id="A0A8J2S856"/>
<dbReference type="GO" id="GO:0004719">
    <property type="term" value="F:protein-L-isoaspartate (D-aspartate) O-methyltransferase activity"/>
    <property type="evidence" value="ECO:0007669"/>
    <property type="project" value="InterPro"/>
</dbReference>
<gene>
    <name evidence="3" type="ORF">DGAL_LOCUS15064</name>
</gene>
<keyword evidence="4" id="KW-1185">Reference proteome</keyword>
<comment type="similarity">
    <text evidence="1">Belongs to the methyltransferase superfamily. L-isoaspartyl/D-aspartyl protein methyltransferase family.</text>
</comment>
<accession>A0A8J2S856</accession>
<dbReference type="OrthoDB" id="10257972at2759"/>
<evidence type="ECO:0000313" key="3">
    <source>
        <dbReference type="EMBL" id="CAH0111418.1"/>
    </source>
</evidence>
<feature type="region of interest" description="Disordered" evidence="2">
    <location>
        <begin position="290"/>
        <end position="405"/>
    </location>
</feature>
<dbReference type="Gene3D" id="3.40.50.150">
    <property type="entry name" value="Vaccinia Virus protein VP39"/>
    <property type="match status" value="1"/>
</dbReference>
<feature type="compositionally biased region" description="Acidic residues" evidence="2">
    <location>
        <begin position="292"/>
        <end position="309"/>
    </location>
</feature>
<dbReference type="Proteomes" id="UP000789390">
    <property type="component" value="Unassembled WGS sequence"/>
</dbReference>
<sequence length="519" mass="57780">MGGAVSSGENNDALVDNLIRADYMKCPEVERVFRAVDRAFYYTDEDKQTAYKDLAWKNKNLHLSAPCIYSQVMESLELEEGMSFLNLGSGTGYLSTMVGLIIGSRGINHGLEIHPEVIDYAHEKLQAFIKMNSAMDEYDFCVPQFEQGNCLSLAATDRRYDRIYCGAACPEVYNNYIKQLVVVGGILVMPVNDELLQIRRTDENSWSLNRVLPVSFSSLVLPQQEFAEDAILPPINPYSLQNLCRIRIRSVLRNKVSAEHPDLWARNRKQPKETKRPVMRRCVVPLFANTDSDSESQVDMDSADVDETSSNDSSENESVPQNNEESLMDRRAGVRSAESLSDSEDVGARTKREKFDSGVSDLFESLPSSVGDRSSSSSNQSPAAESSARPSSSSDGNSPINGGATVNLPVAEMVAAAIPESNERPPRNRGPRPGIRLITHSLRAEERERAALLIFESHMEAEETSESDGDDGAASEEKESPDCSRVTPPENYSYYMMRSLMEIPLPFKLKSFLNYDRAF</sequence>
<proteinExistence type="inferred from homology"/>
<name>A0A8J2S856_9CRUS</name>
<evidence type="ECO:0000313" key="4">
    <source>
        <dbReference type="Proteomes" id="UP000789390"/>
    </source>
</evidence>
<dbReference type="PANTHER" id="PTHR11579">
    <property type="entry name" value="PROTEIN-L-ISOASPARTATE O-METHYLTRANSFERASE"/>
    <property type="match status" value="1"/>
</dbReference>
<dbReference type="EMBL" id="CAKKLH010000314">
    <property type="protein sequence ID" value="CAH0111418.1"/>
    <property type="molecule type" value="Genomic_DNA"/>
</dbReference>